<evidence type="ECO:0000256" key="5">
    <source>
        <dbReference type="ARBA" id="ARBA00022840"/>
    </source>
</evidence>
<evidence type="ECO:0000256" key="1">
    <source>
        <dbReference type="ARBA" id="ARBA00013247"/>
    </source>
</evidence>
<evidence type="ECO:0000313" key="8">
    <source>
        <dbReference type="Proteomes" id="UP000177092"/>
    </source>
</evidence>
<dbReference type="Pfam" id="PF14572">
    <property type="entry name" value="Pribosyl_synth"/>
    <property type="match status" value="1"/>
</dbReference>
<evidence type="ECO:0000256" key="3">
    <source>
        <dbReference type="ARBA" id="ARBA00022741"/>
    </source>
</evidence>
<organism evidence="7 8">
    <name type="scientific">Candidatus Gottesmanbacteria bacterium RIFCSPHIGHO2_02_FULL_40_13</name>
    <dbReference type="NCBI Taxonomy" id="1798384"/>
    <lineage>
        <taxon>Bacteria</taxon>
        <taxon>Candidatus Gottesmaniibacteriota</taxon>
    </lineage>
</organism>
<dbReference type="STRING" id="1798384.A3D03_05895"/>
<dbReference type="InterPro" id="IPR005946">
    <property type="entry name" value="Rib-P_diPkinase"/>
</dbReference>
<name>A0A1F6ABY5_9BACT</name>
<protein>
    <recommendedName>
        <fullName evidence="1">ribose-phosphate diphosphokinase</fullName>
        <ecNumber evidence="1">2.7.6.1</ecNumber>
    </recommendedName>
</protein>
<evidence type="ECO:0000256" key="6">
    <source>
        <dbReference type="ARBA" id="ARBA00049535"/>
    </source>
</evidence>
<proteinExistence type="predicted"/>
<dbReference type="GO" id="GO:0016301">
    <property type="term" value="F:kinase activity"/>
    <property type="evidence" value="ECO:0007669"/>
    <property type="project" value="UniProtKB-KW"/>
</dbReference>
<dbReference type="Proteomes" id="UP000177092">
    <property type="component" value="Unassembled WGS sequence"/>
</dbReference>
<dbReference type="GO" id="GO:0002189">
    <property type="term" value="C:ribose phosphate diphosphokinase complex"/>
    <property type="evidence" value="ECO:0007669"/>
    <property type="project" value="TreeGrafter"/>
</dbReference>
<dbReference type="SUPFAM" id="SSF53271">
    <property type="entry name" value="PRTase-like"/>
    <property type="match status" value="1"/>
</dbReference>
<dbReference type="GO" id="GO:0004749">
    <property type="term" value="F:ribose phosphate diphosphokinase activity"/>
    <property type="evidence" value="ECO:0007669"/>
    <property type="project" value="UniProtKB-EC"/>
</dbReference>
<dbReference type="Gene3D" id="3.40.50.2020">
    <property type="match status" value="2"/>
</dbReference>
<dbReference type="CDD" id="cd06223">
    <property type="entry name" value="PRTases_typeI"/>
    <property type="match status" value="1"/>
</dbReference>
<reference evidence="7 8" key="1">
    <citation type="journal article" date="2016" name="Nat. Commun.">
        <title>Thousands of microbial genomes shed light on interconnected biogeochemical processes in an aquifer system.</title>
        <authorList>
            <person name="Anantharaman K."/>
            <person name="Brown C.T."/>
            <person name="Hug L.A."/>
            <person name="Sharon I."/>
            <person name="Castelle C.J."/>
            <person name="Probst A.J."/>
            <person name="Thomas B.C."/>
            <person name="Singh A."/>
            <person name="Wilkins M.J."/>
            <person name="Karaoz U."/>
            <person name="Brodie E.L."/>
            <person name="Williams K.H."/>
            <person name="Hubbard S.S."/>
            <person name="Banfield J.F."/>
        </authorList>
    </citation>
    <scope>NUCLEOTIDE SEQUENCE [LARGE SCALE GENOMIC DNA]</scope>
</reference>
<dbReference type="EMBL" id="MFJN01000006">
    <property type="protein sequence ID" value="OGG22290.1"/>
    <property type="molecule type" value="Genomic_DNA"/>
</dbReference>
<gene>
    <name evidence="7" type="ORF">A3D03_05895</name>
</gene>
<dbReference type="EC" id="2.7.6.1" evidence="1"/>
<dbReference type="PANTHER" id="PTHR10210">
    <property type="entry name" value="RIBOSE-PHOSPHATE DIPHOSPHOKINASE FAMILY MEMBER"/>
    <property type="match status" value="1"/>
</dbReference>
<evidence type="ECO:0000256" key="4">
    <source>
        <dbReference type="ARBA" id="ARBA00022777"/>
    </source>
</evidence>
<sequence>MNVEALLSIERPGPPKTILITDSITQLYHPNLLEDIMNGSGYTEFEVSRLDRMGDLTTRSILPGVSSYPERNIQKAIIVGFVTGPKLDENGETLGEVIFPGDPIAHPVSMAERMHQIQLHLNSLLHHNPPWVQKTCLVLPHFESRSDRDAVPGEGVEVETLTDGLAGARRKVNFIVTLGDHSHRLHTHLARNGIKHVSISGNQFMAKKACELGLIDENTIIASPDIGAARLADDFAIKCSKLVKLPKPLSLLILNKTRNLQEVNQSQFQGILRNVDVAGKRVIIRDDEGDSLRTNVNVIKELKKRGAKSIILIYTHAVHSKGAKDRLVNAIQDGLIDAVVVTDSRPHDFENKYPQDVAQKIHVIKVGKLMGSVAASLLDNGLKATRKAFQDYLFEQFMHPLAALREINWRRNGSNIFLYPSGVLFPNMRQEGISLNAR</sequence>
<keyword evidence="2" id="KW-0808">Transferase</keyword>
<accession>A0A1F6ABY5</accession>
<dbReference type="GO" id="GO:0005524">
    <property type="term" value="F:ATP binding"/>
    <property type="evidence" value="ECO:0007669"/>
    <property type="project" value="UniProtKB-KW"/>
</dbReference>
<evidence type="ECO:0000313" key="7">
    <source>
        <dbReference type="EMBL" id="OGG22290.1"/>
    </source>
</evidence>
<keyword evidence="4" id="KW-0418">Kinase</keyword>
<comment type="caution">
    <text evidence="7">The sequence shown here is derived from an EMBL/GenBank/DDBJ whole genome shotgun (WGS) entry which is preliminary data.</text>
</comment>
<keyword evidence="3" id="KW-0547">Nucleotide-binding</keyword>
<dbReference type="GO" id="GO:0000287">
    <property type="term" value="F:magnesium ion binding"/>
    <property type="evidence" value="ECO:0007669"/>
    <property type="project" value="InterPro"/>
</dbReference>
<dbReference type="PANTHER" id="PTHR10210:SF32">
    <property type="entry name" value="RIBOSE-PHOSPHATE PYROPHOSPHOKINASE 2"/>
    <property type="match status" value="1"/>
</dbReference>
<comment type="catalytic activity">
    <reaction evidence="6">
        <text>D-ribose 5-phosphate + ATP = 5-phospho-alpha-D-ribose 1-diphosphate + AMP + H(+)</text>
        <dbReference type="Rhea" id="RHEA:15609"/>
        <dbReference type="ChEBI" id="CHEBI:15378"/>
        <dbReference type="ChEBI" id="CHEBI:30616"/>
        <dbReference type="ChEBI" id="CHEBI:58017"/>
        <dbReference type="ChEBI" id="CHEBI:78346"/>
        <dbReference type="ChEBI" id="CHEBI:456215"/>
        <dbReference type="EC" id="2.7.6.1"/>
    </reaction>
</comment>
<dbReference type="InterPro" id="IPR000836">
    <property type="entry name" value="PRTase_dom"/>
</dbReference>
<keyword evidence="5" id="KW-0067">ATP-binding</keyword>
<dbReference type="GO" id="GO:0006164">
    <property type="term" value="P:purine nucleotide biosynthetic process"/>
    <property type="evidence" value="ECO:0007669"/>
    <property type="project" value="TreeGrafter"/>
</dbReference>
<dbReference type="InterPro" id="IPR029057">
    <property type="entry name" value="PRTase-like"/>
</dbReference>
<dbReference type="AlphaFoldDB" id="A0A1F6ABY5"/>
<dbReference type="GO" id="GO:0006015">
    <property type="term" value="P:5-phosphoribose 1-diphosphate biosynthetic process"/>
    <property type="evidence" value="ECO:0007669"/>
    <property type="project" value="TreeGrafter"/>
</dbReference>
<evidence type="ECO:0000256" key="2">
    <source>
        <dbReference type="ARBA" id="ARBA00022679"/>
    </source>
</evidence>
<dbReference type="GO" id="GO:0005737">
    <property type="term" value="C:cytoplasm"/>
    <property type="evidence" value="ECO:0007669"/>
    <property type="project" value="TreeGrafter"/>
</dbReference>